<sequence length="321" mass="32255">MTDHDYGEDRDPLLVRPFVLGDSTSSPADEPSGQTWPSATTREVRSHRALEGADAPTAIFRVVTPRRRLRPLSRNRVLIVAAAGLALLVGGAAVGMATLRPDDTTPPSAVALDDPPPLATGGPLAGTPSPVASPSASSRNGAPPADPPRAGGPATSGGAGPAVPGTAGVPTSAVGATTVSPSATDGDRAAPSPPNALVPDQPTGTIRGQNALCLDLNGGVAVEGNFIQVATCNDTPAQSWTLATDGTLRVAGMCAFITGANTVAITKCDGRTTAQWKISGQLLISAATARCLTDPSGGTRSGTPVRVNPCDGTATQRWSLP</sequence>
<dbReference type="InterPro" id="IPR035992">
    <property type="entry name" value="Ricin_B-like_lectins"/>
</dbReference>
<evidence type="ECO:0000313" key="4">
    <source>
        <dbReference type="EMBL" id="GIE95003.1"/>
    </source>
</evidence>
<feature type="region of interest" description="Disordered" evidence="1">
    <location>
        <begin position="104"/>
        <end position="201"/>
    </location>
</feature>
<dbReference type="EMBL" id="BOMV01000022">
    <property type="protein sequence ID" value="GIE95003.1"/>
    <property type="molecule type" value="Genomic_DNA"/>
</dbReference>
<feature type="compositionally biased region" description="Polar residues" evidence="1">
    <location>
        <begin position="22"/>
        <end position="41"/>
    </location>
</feature>
<dbReference type="SMART" id="SM00458">
    <property type="entry name" value="RICIN"/>
    <property type="match status" value="1"/>
</dbReference>
<dbReference type="Gene3D" id="2.80.10.50">
    <property type="match status" value="1"/>
</dbReference>
<dbReference type="AlphaFoldDB" id="A0A919MTQ6"/>
<feature type="region of interest" description="Disordered" evidence="1">
    <location>
        <begin position="18"/>
        <end position="42"/>
    </location>
</feature>
<name>A0A919MTQ6_9ACTN</name>
<feature type="compositionally biased region" description="Low complexity" evidence="1">
    <location>
        <begin position="161"/>
        <end position="171"/>
    </location>
</feature>
<organism evidence="4 5">
    <name type="scientific">Paractinoplanes rishiriensis</name>
    <dbReference type="NCBI Taxonomy" id="1050105"/>
    <lineage>
        <taxon>Bacteria</taxon>
        <taxon>Bacillati</taxon>
        <taxon>Actinomycetota</taxon>
        <taxon>Actinomycetes</taxon>
        <taxon>Micromonosporales</taxon>
        <taxon>Micromonosporaceae</taxon>
        <taxon>Paractinoplanes</taxon>
    </lineage>
</organism>
<keyword evidence="2" id="KW-1133">Transmembrane helix</keyword>
<protein>
    <recommendedName>
        <fullName evidence="3">Ricin B lectin domain-containing protein</fullName>
    </recommendedName>
</protein>
<dbReference type="Proteomes" id="UP000636960">
    <property type="component" value="Unassembled WGS sequence"/>
</dbReference>
<feature type="region of interest" description="Disordered" evidence="1">
    <location>
        <begin position="295"/>
        <end position="321"/>
    </location>
</feature>
<comment type="caution">
    <text evidence="4">The sequence shown here is derived from an EMBL/GenBank/DDBJ whole genome shotgun (WGS) entry which is preliminary data.</text>
</comment>
<gene>
    <name evidence="4" type="ORF">Ari01nite_24680</name>
</gene>
<feature type="transmembrane region" description="Helical" evidence="2">
    <location>
        <begin position="77"/>
        <end position="99"/>
    </location>
</feature>
<feature type="compositionally biased region" description="Low complexity" evidence="1">
    <location>
        <begin position="119"/>
        <end position="153"/>
    </location>
</feature>
<dbReference type="SUPFAM" id="SSF50370">
    <property type="entry name" value="Ricin B-like lectins"/>
    <property type="match status" value="1"/>
</dbReference>
<keyword evidence="5" id="KW-1185">Reference proteome</keyword>
<dbReference type="InterPro" id="IPR000772">
    <property type="entry name" value="Ricin_B_lectin"/>
</dbReference>
<keyword evidence="2" id="KW-0812">Transmembrane</keyword>
<dbReference type="PROSITE" id="PS50231">
    <property type="entry name" value="RICIN_B_LECTIN"/>
    <property type="match status" value="1"/>
</dbReference>
<accession>A0A919MTQ6</accession>
<proteinExistence type="predicted"/>
<evidence type="ECO:0000259" key="3">
    <source>
        <dbReference type="SMART" id="SM00458"/>
    </source>
</evidence>
<feature type="compositionally biased region" description="Polar residues" evidence="1">
    <location>
        <begin position="174"/>
        <end position="183"/>
    </location>
</feature>
<keyword evidence="2" id="KW-0472">Membrane</keyword>
<dbReference type="Pfam" id="PF00652">
    <property type="entry name" value="Ricin_B_lectin"/>
    <property type="match status" value="1"/>
</dbReference>
<evidence type="ECO:0000256" key="2">
    <source>
        <dbReference type="SAM" id="Phobius"/>
    </source>
</evidence>
<evidence type="ECO:0000256" key="1">
    <source>
        <dbReference type="SAM" id="MobiDB-lite"/>
    </source>
</evidence>
<dbReference type="RefSeq" id="WP_203781311.1">
    <property type="nucleotide sequence ID" value="NZ_BOMV01000022.1"/>
</dbReference>
<feature type="domain" description="Ricin B lectin" evidence="3">
    <location>
        <begin position="200"/>
        <end position="321"/>
    </location>
</feature>
<evidence type="ECO:0000313" key="5">
    <source>
        <dbReference type="Proteomes" id="UP000636960"/>
    </source>
</evidence>
<reference evidence="4" key="1">
    <citation type="submission" date="2021-01" db="EMBL/GenBank/DDBJ databases">
        <title>Whole genome shotgun sequence of Actinoplanes rishiriensis NBRC 108556.</title>
        <authorList>
            <person name="Komaki H."/>
            <person name="Tamura T."/>
        </authorList>
    </citation>
    <scope>NUCLEOTIDE SEQUENCE</scope>
    <source>
        <strain evidence="4">NBRC 108556</strain>
    </source>
</reference>